<dbReference type="Proteomes" id="UP001285908">
    <property type="component" value="Unassembled WGS sequence"/>
</dbReference>
<gene>
    <name evidence="2" type="ORF">B0T23DRAFT_388569</name>
</gene>
<sequence>MVAIFRAVLFGMVASFSALVSADNCKPRLFYCGTTLLRKGNYYDQIEGALKASGQSTNDAHIHNGLFYCTGGPNGEITFQAFCVNHLVLVIAPQPRKTSGAMDWFDSSVEKM</sequence>
<accession>A0AAJ0I0W6</accession>
<evidence type="ECO:0000256" key="1">
    <source>
        <dbReference type="SAM" id="SignalP"/>
    </source>
</evidence>
<keyword evidence="3" id="KW-1185">Reference proteome</keyword>
<reference evidence="2 3" key="1">
    <citation type="journal article" date="2023" name="Mol. Phylogenet. Evol.">
        <title>Genome-scale phylogeny and comparative genomics of the fungal order Sordariales.</title>
        <authorList>
            <person name="Hensen N."/>
            <person name="Bonometti L."/>
            <person name="Westerberg I."/>
            <person name="Brannstrom I.O."/>
            <person name="Guillou S."/>
            <person name="Cros-Aarteil S."/>
            <person name="Calhoun S."/>
            <person name="Haridas S."/>
            <person name="Kuo A."/>
            <person name="Mondo S."/>
            <person name="Pangilinan J."/>
            <person name="Riley R."/>
            <person name="LaButti K."/>
            <person name="Andreopoulos B."/>
            <person name="Lipzen A."/>
            <person name="Chen C."/>
            <person name="Yan M."/>
            <person name="Daum C."/>
            <person name="Ng V."/>
            <person name="Clum A."/>
            <person name="Steindorff A."/>
            <person name="Ohm R.A."/>
            <person name="Martin F."/>
            <person name="Silar P."/>
            <person name="Natvig D.O."/>
            <person name="Lalanne C."/>
            <person name="Gautier V."/>
            <person name="Ament-Velasquez S.L."/>
            <person name="Kruys A."/>
            <person name="Hutchinson M.I."/>
            <person name="Powell A.J."/>
            <person name="Barry K."/>
            <person name="Miller A.N."/>
            <person name="Grigoriev I.V."/>
            <person name="Debuchy R."/>
            <person name="Gladieux P."/>
            <person name="Hiltunen Thoren M."/>
            <person name="Johannesson H."/>
        </authorList>
    </citation>
    <scope>NUCLEOTIDE SEQUENCE [LARGE SCALE GENOMIC DNA]</scope>
    <source>
        <strain evidence="2 3">FGSC 10403</strain>
    </source>
</reference>
<dbReference type="RefSeq" id="XP_062689423.1">
    <property type="nucleotide sequence ID" value="XM_062837763.1"/>
</dbReference>
<evidence type="ECO:0000313" key="3">
    <source>
        <dbReference type="Proteomes" id="UP001285908"/>
    </source>
</evidence>
<organism evidence="2 3">
    <name type="scientific">Neurospora hispaniola</name>
    <dbReference type="NCBI Taxonomy" id="588809"/>
    <lineage>
        <taxon>Eukaryota</taxon>
        <taxon>Fungi</taxon>
        <taxon>Dikarya</taxon>
        <taxon>Ascomycota</taxon>
        <taxon>Pezizomycotina</taxon>
        <taxon>Sordariomycetes</taxon>
        <taxon>Sordariomycetidae</taxon>
        <taxon>Sordariales</taxon>
        <taxon>Sordariaceae</taxon>
        <taxon>Neurospora</taxon>
    </lineage>
</organism>
<protein>
    <submittedName>
        <fullName evidence="2">Uncharacterized protein</fullName>
    </submittedName>
</protein>
<keyword evidence="1" id="KW-0732">Signal</keyword>
<feature type="chain" id="PRO_5042581159" evidence="1">
    <location>
        <begin position="23"/>
        <end position="112"/>
    </location>
</feature>
<feature type="signal peptide" evidence="1">
    <location>
        <begin position="1"/>
        <end position="22"/>
    </location>
</feature>
<evidence type="ECO:0000313" key="2">
    <source>
        <dbReference type="EMBL" id="KAK3486866.1"/>
    </source>
</evidence>
<dbReference type="AlphaFoldDB" id="A0AAJ0I0W6"/>
<name>A0AAJ0I0W6_9PEZI</name>
<dbReference type="EMBL" id="JAULSX010000008">
    <property type="protein sequence ID" value="KAK3486866.1"/>
    <property type="molecule type" value="Genomic_DNA"/>
</dbReference>
<proteinExistence type="predicted"/>
<comment type="caution">
    <text evidence="2">The sequence shown here is derived from an EMBL/GenBank/DDBJ whole genome shotgun (WGS) entry which is preliminary data.</text>
</comment>
<dbReference type="GeneID" id="87875385"/>